<accession>A0AAU9TJE8</accession>
<dbReference type="Gene3D" id="3.40.50.2000">
    <property type="entry name" value="Glycogen Phosphorylase B"/>
    <property type="match status" value="1"/>
</dbReference>
<reference evidence="5" key="1">
    <citation type="submission" date="2022-03" db="EMBL/GenBank/DDBJ databases">
        <authorList>
            <person name="Tunstrom K."/>
        </authorList>
    </citation>
    <scope>NUCLEOTIDE SEQUENCE</scope>
</reference>
<dbReference type="AlphaFoldDB" id="A0AAU9TJE8"/>
<dbReference type="InterPro" id="IPR050271">
    <property type="entry name" value="UDP-glycosyltransferase"/>
</dbReference>
<dbReference type="PANTHER" id="PTHR48043:SF145">
    <property type="entry name" value="FI06409P-RELATED"/>
    <property type="match status" value="1"/>
</dbReference>
<evidence type="ECO:0000256" key="2">
    <source>
        <dbReference type="ARBA" id="ARBA00022676"/>
    </source>
</evidence>
<keyword evidence="6" id="KW-1185">Reference proteome</keyword>
<sequence>MLKVIILSYFLHFCDCSHILVVFPVPEKRHSVLSDSLVKLLLNDGHEVTHVTHFPRETRLHNLAYVDISSKDHNAEDDWINTANDTLQMENLGLKYAQRALHHPNMQELMMNTTASFDLVIAEWFYSGLLAPISALYECPFIWYSAADVSWKSLSLVNSEVSTFPTPTQGLSITERIQRMWSHLQLIVRNYYHVAAKELPAYEKLFRDTFEVRRQALPNYETLVYNSSLLFINSHPILSHITALPINAKYIGSHHIEKATSPLPKNLKKLMDESSHGVIYVDLASSLISKNLQEEILQELIEALGHIKQTVIWKCDEIIVNLPKNLYTIKKPSQQSILNHANTIAFINHGDMLSIIEAAHHGVPVIGIPVMEDQISNIDVLVQREYGFKVDINDDLSSKVIDAIYKISDDKSYQARAKEARSILRYRLTSPQEEFQYWIKMVIQTHGTVHLRSPTLKISTLERYNLDIALLLILLIWFFTKVVKVFKVHFSDSNDDLVKKDL</sequence>
<keyword evidence="2" id="KW-0328">Glycosyltransferase</keyword>
<gene>
    <name evidence="5" type="ORF">EEDITHA_LOCUS3289</name>
</gene>
<comment type="similarity">
    <text evidence="1">Belongs to the UDP-glycosyltransferase family.</text>
</comment>
<evidence type="ECO:0000313" key="6">
    <source>
        <dbReference type="Proteomes" id="UP001153954"/>
    </source>
</evidence>
<comment type="caution">
    <text evidence="5">The sequence shown here is derived from an EMBL/GenBank/DDBJ whole genome shotgun (WGS) entry which is preliminary data.</text>
</comment>
<dbReference type="Proteomes" id="UP001153954">
    <property type="component" value="Unassembled WGS sequence"/>
</dbReference>
<evidence type="ECO:0008006" key="7">
    <source>
        <dbReference type="Google" id="ProtNLM"/>
    </source>
</evidence>
<feature type="signal peptide" evidence="4">
    <location>
        <begin position="1"/>
        <end position="16"/>
    </location>
</feature>
<proteinExistence type="inferred from homology"/>
<feature type="chain" id="PRO_5043796102" description="UDP-glycosyltransferase" evidence="4">
    <location>
        <begin position="17"/>
        <end position="502"/>
    </location>
</feature>
<dbReference type="CDD" id="cd03784">
    <property type="entry name" value="GT1_Gtf-like"/>
    <property type="match status" value="1"/>
</dbReference>
<dbReference type="InterPro" id="IPR002213">
    <property type="entry name" value="UDP_glucos_trans"/>
</dbReference>
<keyword evidence="3" id="KW-0808">Transferase</keyword>
<evidence type="ECO:0000313" key="5">
    <source>
        <dbReference type="EMBL" id="CAH2086981.1"/>
    </source>
</evidence>
<name>A0AAU9TJE8_EUPED</name>
<dbReference type="GO" id="GO:0008194">
    <property type="term" value="F:UDP-glycosyltransferase activity"/>
    <property type="evidence" value="ECO:0007669"/>
    <property type="project" value="InterPro"/>
</dbReference>
<dbReference type="PANTHER" id="PTHR48043">
    <property type="entry name" value="EG:EG0003.4 PROTEIN-RELATED"/>
    <property type="match status" value="1"/>
</dbReference>
<dbReference type="EMBL" id="CAKOGL010000005">
    <property type="protein sequence ID" value="CAH2086981.1"/>
    <property type="molecule type" value="Genomic_DNA"/>
</dbReference>
<dbReference type="Pfam" id="PF00201">
    <property type="entry name" value="UDPGT"/>
    <property type="match status" value="1"/>
</dbReference>
<keyword evidence="4" id="KW-0732">Signal</keyword>
<evidence type="ECO:0000256" key="4">
    <source>
        <dbReference type="SAM" id="SignalP"/>
    </source>
</evidence>
<organism evidence="5 6">
    <name type="scientific">Euphydryas editha</name>
    <name type="common">Edith's checkerspot</name>
    <dbReference type="NCBI Taxonomy" id="104508"/>
    <lineage>
        <taxon>Eukaryota</taxon>
        <taxon>Metazoa</taxon>
        <taxon>Ecdysozoa</taxon>
        <taxon>Arthropoda</taxon>
        <taxon>Hexapoda</taxon>
        <taxon>Insecta</taxon>
        <taxon>Pterygota</taxon>
        <taxon>Neoptera</taxon>
        <taxon>Endopterygota</taxon>
        <taxon>Lepidoptera</taxon>
        <taxon>Glossata</taxon>
        <taxon>Ditrysia</taxon>
        <taxon>Papilionoidea</taxon>
        <taxon>Nymphalidae</taxon>
        <taxon>Nymphalinae</taxon>
        <taxon>Euphydryas</taxon>
    </lineage>
</organism>
<dbReference type="SUPFAM" id="SSF53756">
    <property type="entry name" value="UDP-Glycosyltransferase/glycogen phosphorylase"/>
    <property type="match status" value="1"/>
</dbReference>
<dbReference type="FunFam" id="3.40.50.2000:FF:000021">
    <property type="entry name" value="UDP-glucuronosyltransferase"/>
    <property type="match status" value="1"/>
</dbReference>
<protein>
    <recommendedName>
        <fullName evidence="7">UDP-glycosyltransferase</fullName>
    </recommendedName>
</protein>
<evidence type="ECO:0000256" key="1">
    <source>
        <dbReference type="ARBA" id="ARBA00009995"/>
    </source>
</evidence>
<evidence type="ECO:0000256" key="3">
    <source>
        <dbReference type="ARBA" id="ARBA00022679"/>
    </source>
</evidence>